<dbReference type="SUPFAM" id="SSF74653">
    <property type="entry name" value="TolA/TonB C-terminal domain"/>
    <property type="match status" value="1"/>
</dbReference>
<feature type="transmembrane region" description="Helical" evidence="5">
    <location>
        <begin position="106"/>
        <end position="123"/>
    </location>
</feature>
<dbReference type="InterPro" id="IPR052173">
    <property type="entry name" value="Beta-lactam_resp_regulator"/>
</dbReference>
<dbReference type="PANTHER" id="PTHR34978:SF3">
    <property type="entry name" value="SLR0241 PROTEIN"/>
    <property type="match status" value="1"/>
</dbReference>
<keyword evidence="8" id="KW-1185">Reference proteome</keyword>
<name>A0AAW3ZIW3_9GAMM</name>
<evidence type="ECO:0000256" key="4">
    <source>
        <dbReference type="ARBA" id="ARBA00023136"/>
    </source>
</evidence>
<comment type="subcellular location">
    <subcellularLocation>
        <location evidence="1">Membrane</location>
        <topology evidence="1">Single-pass membrane protein</topology>
    </subcellularLocation>
</comment>
<dbReference type="PANTHER" id="PTHR34978">
    <property type="entry name" value="POSSIBLE SENSOR-TRANSDUCER PROTEIN BLAR"/>
    <property type="match status" value="1"/>
</dbReference>
<sequence>MIDAALSWLSTLVGALPDLLLRGLVCSSAAIVLVLALRRVWRTTFGAQHAPLLWALVPASLLALLLPGPEPEQASTLLLGWLPAQAAATLPTPTPETSVETFSTRWIWWLWGLGCLLLALLLIRQQRNFLRALGTLRARADGSYLASSNHCGPAVIGLWRPRVVLPADFEHRYDSTQQSMILCHEQSHARRGDVPANALASALRCLYWFNPLVHFAADRLRHDHELAADAAVVSRFPQHRKTYAETLLKVQLAVPGLPVGCLWQSSHPLKERITMLRATPSSKTRNVIATALASALFLATAGVVWASKPAQPAAVEAESTPEFAAMLQLEIDGQSTGPILGFSKHAGFVVETANWRIDGSYHPDRAGEDLILQLSYQGQAVTTQRFEVKLGDPFSVSATAGSPLSKLSLSGRVETFDPAMTNLLDGKTATYRRLKPPRYPQEAIDAGVSGWVVVRALVGKDGLVHKAEVQNASPSGVFEQSSLDTVRAWTFNPATRDGEPVAEWVQVPICFSMEEDRACEVPQSALDTIVMRPPAPHS</sequence>
<feature type="transmembrane region" description="Helical" evidence="5">
    <location>
        <begin position="20"/>
        <end position="37"/>
    </location>
</feature>
<gene>
    <name evidence="7" type="ORF">IFO71_09720</name>
</gene>
<evidence type="ECO:0000313" key="7">
    <source>
        <dbReference type="EMBL" id="MBD8526023.1"/>
    </source>
</evidence>
<reference evidence="7 8" key="1">
    <citation type="submission" date="2020-09" db="EMBL/GenBank/DDBJ databases">
        <title>Pseudoxanthomonas sp. CAU 1598 isolated from sand of Yaerae Beach.</title>
        <authorList>
            <person name="Kim W."/>
        </authorList>
    </citation>
    <scope>NUCLEOTIDE SEQUENCE [LARGE SCALE GENOMIC DNA]</scope>
    <source>
        <strain evidence="7 8">CAU 1598</strain>
    </source>
</reference>
<dbReference type="Gene3D" id="3.30.1150.10">
    <property type="match status" value="1"/>
</dbReference>
<evidence type="ECO:0000259" key="6">
    <source>
        <dbReference type="PROSITE" id="PS52015"/>
    </source>
</evidence>
<evidence type="ECO:0000256" key="1">
    <source>
        <dbReference type="ARBA" id="ARBA00004167"/>
    </source>
</evidence>
<keyword evidence="4 5" id="KW-0472">Membrane</keyword>
<dbReference type="InterPro" id="IPR008756">
    <property type="entry name" value="Peptidase_M56"/>
</dbReference>
<dbReference type="RefSeq" id="WP_192029446.1">
    <property type="nucleotide sequence ID" value="NZ_JACYTR010000016.1"/>
</dbReference>
<protein>
    <submittedName>
        <fullName evidence="7">TonB family protein</fullName>
    </submittedName>
</protein>
<accession>A0AAW3ZIW3</accession>
<comment type="caution">
    <text evidence="7">The sequence shown here is derived from an EMBL/GenBank/DDBJ whole genome shotgun (WGS) entry which is preliminary data.</text>
</comment>
<evidence type="ECO:0000313" key="8">
    <source>
        <dbReference type="Proteomes" id="UP000613768"/>
    </source>
</evidence>
<keyword evidence="2 5" id="KW-0812">Transmembrane</keyword>
<organism evidence="7 8">
    <name type="scientific">Pseudomarimonas arenosa</name>
    <dbReference type="NCBI Taxonomy" id="2774145"/>
    <lineage>
        <taxon>Bacteria</taxon>
        <taxon>Pseudomonadati</taxon>
        <taxon>Pseudomonadota</taxon>
        <taxon>Gammaproteobacteria</taxon>
        <taxon>Lysobacterales</taxon>
        <taxon>Lysobacteraceae</taxon>
        <taxon>Pseudomarimonas</taxon>
    </lineage>
</organism>
<proteinExistence type="predicted"/>
<dbReference type="CDD" id="cd07341">
    <property type="entry name" value="M56_BlaR1_MecR1_like"/>
    <property type="match status" value="1"/>
</dbReference>
<dbReference type="EMBL" id="JACYTR010000016">
    <property type="protein sequence ID" value="MBD8526023.1"/>
    <property type="molecule type" value="Genomic_DNA"/>
</dbReference>
<dbReference type="AlphaFoldDB" id="A0AAW3ZIW3"/>
<dbReference type="InterPro" id="IPR006260">
    <property type="entry name" value="TonB/TolA_C"/>
</dbReference>
<dbReference type="PROSITE" id="PS52015">
    <property type="entry name" value="TONB_CTD"/>
    <property type="match status" value="1"/>
</dbReference>
<feature type="transmembrane region" description="Helical" evidence="5">
    <location>
        <begin position="287"/>
        <end position="306"/>
    </location>
</feature>
<evidence type="ECO:0000256" key="3">
    <source>
        <dbReference type="ARBA" id="ARBA00022989"/>
    </source>
</evidence>
<keyword evidence="3 5" id="KW-1133">Transmembrane helix</keyword>
<dbReference type="NCBIfam" id="TIGR01352">
    <property type="entry name" value="tonB_Cterm"/>
    <property type="match status" value="1"/>
</dbReference>
<evidence type="ECO:0000256" key="2">
    <source>
        <dbReference type="ARBA" id="ARBA00022692"/>
    </source>
</evidence>
<dbReference type="GO" id="GO:0055085">
    <property type="term" value="P:transmembrane transport"/>
    <property type="evidence" value="ECO:0007669"/>
    <property type="project" value="InterPro"/>
</dbReference>
<feature type="domain" description="TonB C-terminal" evidence="6">
    <location>
        <begin position="424"/>
        <end position="520"/>
    </location>
</feature>
<dbReference type="Pfam" id="PF05569">
    <property type="entry name" value="Peptidase_M56"/>
    <property type="match status" value="1"/>
</dbReference>
<dbReference type="Pfam" id="PF03544">
    <property type="entry name" value="TonB_C"/>
    <property type="match status" value="1"/>
</dbReference>
<feature type="transmembrane region" description="Helical" evidence="5">
    <location>
        <begin position="49"/>
        <end position="68"/>
    </location>
</feature>
<evidence type="ECO:0000256" key="5">
    <source>
        <dbReference type="SAM" id="Phobius"/>
    </source>
</evidence>
<dbReference type="GO" id="GO:0016020">
    <property type="term" value="C:membrane"/>
    <property type="evidence" value="ECO:0007669"/>
    <property type="project" value="UniProtKB-SubCell"/>
</dbReference>
<dbReference type="Proteomes" id="UP000613768">
    <property type="component" value="Unassembled WGS sequence"/>
</dbReference>
<dbReference type="InterPro" id="IPR037682">
    <property type="entry name" value="TonB_C"/>
</dbReference>